<evidence type="ECO:0000313" key="6">
    <source>
        <dbReference type="Proteomes" id="UP001212997"/>
    </source>
</evidence>
<dbReference type="Pfam" id="PF04434">
    <property type="entry name" value="SWIM"/>
    <property type="match status" value="1"/>
</dbReference>
<dbReference type="PROSITE" id="PS50089">
    <property type="entry name" value="ZF_RING_2"/>
    <property type="match status" value="1"/>
</dbReference>
<comment type="caution">
    <text evidence="5">The sequence shown here is derived from an EMBL/GenBank/DDBJ whole genome shotgun (WGS) entry which is preliminary data.</text>
</comment>
<feature type="region of interest" description="Disordered" evidence="2">
    <location>
        <begin position="215"/>
        <end position="234"/>
    </location>
</feature>
<dbReference type="PROSITE" id="PS50966">
    <property type="entry name" value="ZF_SWIM"/>
    <property type="match status" value="1"/>
</dbReference>
<dbReference type="InterPro" id="IPR039903">
    <property type="entry name" value="Zswim2"/>
</dbReference>
<evidence type="ECO:0000256" key="2">
    <source>
        <dbReference type="SAM" id="MobiDB-lite"/>
    </source>
</evidence>
<evidence type="ECO:0008006" key="7">
    <source>
        <dbReference type="Google" id="ProtNLM"/>
    </source>
</evidence>
<accession>A0AAD5YEG9</accession>
<dbReference type="InterPro" id="IPR007527">
    <property type="entry name" value="Znf_SWIM"/>
</dbReference>
<feature type="compositionally biased region" description="Low complexity" evidence="2">
    <location>
        <begin position="218"/>
        <end position="230"/>
    </location>
</feature>
<dbReference type="SUPFAM" id="SSF57850">
    <property type="entry name" value="RING/U-box"/>
    <property type="match status" value="1"/>
</dbReference>
<dbReference type="AlphaFoldDB" id="A0AAD5YEG9"/>
<feature type="domain" description="SWIM-type" evidence="4">
    <location>
        <begin position="140"/>
        <end position="172"/>
    </location>
</feature>
<feature type="region of interest" description="Disordered" evidence="2">
    <location>
        <begin position="1"/>
        <end position="94"/>
    </location>
</feature>
<keyword evidence="1" id="KW-0863">Zinc-finger</keyword>
<evidence type="ECO:0000259" key="3">
    <source>
        <dbReference type="PROSITE" id="PS50089"/>
    </source>
</evidence>
<keyword evidence="1" id="KW-0479">Metal-binding</keyword>
<reference evidence="5" key="1">
    <citation type="submission" date="2022-07" db="EMBL/GenBank/DDBJ databases">
        <title>Genome Sequence of Physisporinus lineatus.</title>
        <authorList>
            <person name="Buettner E."/>
        </authorList>
    </citation>
    <scope>NUCLEOTIDE SEQUENCE</scope>
    <source>
        <strain evidence="5">VT162</strain>
    </source>
</reference>
<proteinExistence type="predicted"/>
<dbReference type="Gene3D" id="3.30.40.10">
    <property type="entry name" value="Zinc/RING finger domain, C3HC4 (zinc finger)"/>
    <property type="match status" value="1"/>
</dbReference>
<evidence type="ECO:0000313" key="5">
    <source>
        <dbReference type="EMBL" id="KAJ3477870.1"/>
    </source>
</evidence>
<dbReference type="Proteomes" id="UP001212997">
    <property type="component" value="Unassembled WGS sequence"/>
</dbReference>
<gene>
    <name evidence="5" type="ORF">NLI96_g10165</name>
</gene>
<feature type="domain" description="RING-type" evidence="3">
    <location>
        <begin position="241"/>
        <end position="288"/>
    </location>
</feature>
<sequence length="349" mass="38339">MGRKRKAAEYDPYTDWVPTVPPPHCTSSSQASSSRLSGPSSSLPSGSQANPIELDLTPPPSPPPAPPPSLPPAKKQRQKKDPNEAAPEKRGAAFKKKCPKNILERVERVISQRFFMIDRSRIGDELREEFSVLGSTGNVYTVVIDKKPSCSCPDSMKGNHCKHILFIFLKVLQVTQASGYWYQKALLTSELEDIFNNAPPAPAAVANARVQEAYSQATGKSSSTSDTGSSNKRIPGPEDDCPICYENMHKVAEKSLSFCHECGNALHKECFQQWSRAATGGVTCVFCRTEWVTPSTSKRPATAGVRTSEGYVNLANVAGVSTMRDTSSYYHGPSRGSRYYGYQHYDEDY</sequence>
<organism evidence="5 6">
    <name type="scientific">Meripilus lineatus</name>
    <dbReference type="NCBI Taxonomy" id="2056292"/>
    <lineage>
        <taxon>Eukaryota</taxon>
        <taxon>Fungi</taxon>
        <taxon>Dikarya</taxon>
        <taxon>Basidiomycota</taxon>
        <taxon>Agaricomycotina</taxon>
        <taxon>Agaricomycetes</taxon>
        <taxon>Polyporales</taxon>
        <taxon>Meripilaceae</taxon>
        <taxon>Meripilus</taxon>
    </lineage>
</organism>
<evidence type="ECO:0000256" key="1">
    <source>
        <dbReference type="PROSITE-ProRule" id="PRU00175"/>
    </source>
</evidence>
<dbReference type="InterPro" id="IPR001841">
    <property type="entry name" value="Znf_RING"/>
</dbReference>
<dbReference type="EMBL" id="JANAWD010000557">
    <property type="protein sequence ID" value="KAJ3477870.1"/>
    <property type="molecule type" value="Genomic_DNA"/>
</dbReference>
<keyword evidence="1" id="KW-0862">Zinc</keyword>
<dbReference type="PANTHER" id="PTHR21540">
    <property type="entry name" value="RING FINGER AND SWIM DOMAIN-CONTAINING PROTEIN 2"/>
    <property type="match status" value="1"/>
</dbReference>
<name>A0AAD5YEG9_9APHY</name>
<dbReference type="PANTHER" id="PTHR21540:SF0">
    <property type="entry name" value="PHD FAMILY PROTEIN"/>
    <property type="match status" value="1"/>
</dbReference>
<dbReference type="GO" id="GO:0008270">
    <property type="term" value="F:zinc ion binding"/>
    <property type="evidence" value="ECO:0007669"/>
    <property type="project" value="UniProtKB-KW"/>
</dbReference>
<feature type="compositionally biased region" description="Basic and acidic residues" evidence="2">
    <location>
        <begin position="79"/>
        <end position="91"/>
    </location>
</feature>
<keyword evidence="6" id="KW-1185">Reference proteome</keyword>
<evidence type="ECO:0000259" key="4">
    <source>
        <dbReference type="PROSITE" id="PS50966"/>
    </source>
</evidence>
<dbReference type="InterPro" id="IPR013083">
    <property type="entry name" value="Znf_RING/FYVE/PHD"/>
</dbReference>
<feature type="compositionally biased region" description="Low complexity" evidence="2">
    <location>
        <begin position="27"/>
        <end position="49"/>
    </location>
</feature>
<protein>
    <recommendedName>
        <fullName evidence="7">Mitogen-activated protein kinase kinase kinase 1</fullName>
    </recommendedName>
</protein>
<dbReference type="GO" id="GO:0061630">
    <property type="term" value="F:ubiquitin protein ligase activity"/>
    <property type="evidence" value="ECO:0007669"/>
    <property type="project" value="InterPro"/>
</dbReference>
<feature type="compositionally biased region" description="Pro residues" evidence="2">
    <location>
        <begin position="57"/>
        <end position="71"/>
    </location>
</feature>